<dbReference type="AlphaFoldDB" id="A0A348MLJ3"/>
<accession>A0A348MLJ3</accession>
<name>A0A348MLJ3_UNCW3</name>
<proteinExistence type="predicted"/>
<evidence type="ECO:0000313" key="3">
    <source>
        <dbReference type="Proteomes" id="UP000262454"/>
    </source>
</evidence>
<dbReference type="SUPFAM" id="SSF48452">
    <property type="entry name" value="TPR-like"/>
    <property type="match status" value="1"/>
</dbReference>
<comment type="caution">
    <text evidence="2">The sequence shown here is derived from an EMBL/GenBank/DDBJ whole genome shotgun (WGS) entry which is preliminary data.</text>
</comment>
<gene>
    <name evidence="2" type="ORF">DCG82_05905</name>
</gene>
<protein>
    <recommendedName>
        <fullName evidence="1">ComR tetratricopeptide domain-containing protein</fullName>
    </recommendedName>
</protein>
<dbReference type="InterPro" id="IPR014721">
    <property type="entry name" value="Ribsml_uS5_D2-typ_fold_subgr"/>
</dbReference>
<evidence type="ECO:0000313" key="2">
    <source>
        <dbReference type="EMBL" id="HAF07919.1"/>
    </source>
</evidence>
<evidence type="ECO:0000259" key="1">
    <source>
        <dbReference type="Pfam" id="PF18710"/>
    </source>
</evidence>
<dbReference type="Gene3D" id="3.30.230.10">
    <property type="match status" value="1"/>
</dbReference>
<feature type="domain" description="ComR tetratricopeptide" evidence="1">
    <location>
        <begin position="202"/>
        <end position="314"/>
    </location>
</feature>
<dbReference type="InterPro" id="IPR011990">
    <property type="entry name" value="TPR-like_helical_dom_sf"/>
</dbReference>
<organism evidence="2 3">
    <name type="scientific">candidate division WOR-3 bacterium</name>
    <dbReference type="NCBI Taxonomy" id="2052148"/>
    <lineage>
        <taxon>Bacteria</taxon>
        <taxon>Bacteria division WOR-3</taxon>
    </lineage>
</organism>
<dbReference type="EMBL" id="DMCX01000035">
    <property type="protein sequence ID" value="HAF07919.1"/>
    <property type="molecule type" value="Genomic_DNA"/>
</dbReference>
<dbReference type="Pfam" id="PF18710">
    <property type="entry name" value="ComR_TPR"/>
    <property type="match status" value="1"/>
</dbReference>
<dbReference type="Proteomes" id="UP000262454">
    <property type="component" value="Unassembled WGS sequence"/>
</dbReference>
<dbReference type="InterPro" id="IPR040799">
    <property type="entry name" value="ComR_TPR"/>
</dbReference>
<reference evidence="2 3" key="1">
    <citation type="journal article" date="2018" name="Nat. Biotechnol.">
        <title>A standardized bacterial taxonomy based on genome phylogeny substantially revises the tree of life.</title>
        <authorList>
            <person name="Parks D.H."/>
            <person name="Chuvochina M."/>
            <person name="Waite D.W."/>
            <person name="Rinke C."/>
            <person name="Skarshewski A."/>
            <person name="Chaumeil P.A."/>
            <person name="Hugenholtz P."/>
        </authorList>
    </citation>
    <scope>NUCLEOTIDE SEQUENCE [LARGE SCALE GENOMIC DNA]</scope>
    <source>
        <strain evidence="2">UBA7921</strain>
    </source>
</reference>
<sequence>MLKLELANEEYLHYLINYNNFNHAQSVIKKLILNSKTDKVINKLKEIEEILKKSKEITTKIFAPIVVSNNGNEYPFLFPIELYYKNNETVLYGKDISQIIKKAVIVVENYFAEKGIIVDLNPNKFYLNNLEEIENIFVLDCNSMELSVAVALYFLILNKNPEKILCLTGGLDFNGNILNVDNIEQKKFAVKSEFKDGFLFSSNENINIKTFSNFVKNVLKPKDEIVDSKFLGNSNRMMTIADMYFLKGDFENYLPIYKNLELYLTNKKDVKSKNILFITLMRLGWHYSHSGDLKKAGIYYEKANKLKMNLKNENIFEYNSDSIEFNNVYAVYLKDVYEYQKGLKILKENLREKNNSGRHILISTRGTLAQYYIHSKNYKNAKQYLQNNLLECKKYMLSDVSRTYCYLAKLSTLTRDFKNSKKYIILAKKYTKYTNEKIQKIFIDFEELRLYSYMENTKKCKELLNKLKKDSEYTPFVYMYFLGIELLANSYLMKDKEKSKNLMLKFFLSMKAQKKEDYLLFGIRGLINYYLTYKDFDVYSIIEENLKNLKMFKQYFQKYLVLDLKNNIKSLKEMMESINLI</sequence>
<dbReference type="Gene3D" id="1.25.40.10">
    <property type="entry name" value="Tetratricopeptide repeat domain"/>
    <property type="match status" value="1"/>
</dbReference>